<keyword evidence="2" id="KW-1185">Reference proteome</keyword>
<protein>
    <recommendedName>
        <fullName evidence="3">Lipoprotein</fullName>
    </recommendedName>
</protein>
<sequence length="210" mass="23825">MPILPIASILAIVLLSCTSTGTTLLPWETFPSRAAIDDNIYRARVPSHWIRTDPITQQQLADTTQPNAAFTIDNDIYLTIHTFPNKEAKQKIPPMAQVARWQRQLQQIDETTLLILPYSHGGFHGYSFEAEGSLNNTKTKVLAWAMQIDQQHEQTLRLRTKKNGATHYTQYTADYTIKAVGPANKIDEYARNITRFARTFELIQPIVASQ</sequence>
<evidence type="ECO:0000313" key="1">
    <source>
        <dbReference type="EMBL" id="MBN4066883.1"/>
    </source>
</evidence>
<evidence type="ECO:0008006" key="3">
    <source>
        <dbReference type="Google" id="ProtNLM"/>
    </source>
</evidence>
<organism evidence="1 2">
    <name type="scientific">Simkania negevensis</name>
    <dbReference type="NCBI Taxonomy" id="83561"/>
    <lineage>
        <taxon>Bacteria</taxon>
        <taxon>Pseudomonadati</taxon>
        <taxon>Chlamydiota</taxon>
        <taxon>Chlamydiia</taxon>
        <taxon>Parachlamydiales</taxon>
        <taxon>Simkaniaceae</taxon>
        <taxon>Simkania</taxon>
    </lineage>
</organism>
<evidence type="ECO:0000313" key="2">
    <source>
        <dbReference type="Proteomes" id="UP000722121"/>
    </source>
</evidence>
<dbReference type="EMBL" id="JAFITR010000035">
    <property type="protein sequence ID" value="MBN4066883.1"/>
    <property type="molecule type" value="Genomic_DNA"/>
</dbReference>
<comment type="caution">
    <text evidence="1">The sequence shown here is derived from an EMBL/GenBank/DDBJ whole genome shotgun (WGS) entry which is preliminary data.</text>
</comment>
<name>A0ABS3ARA1_9BACT</name>
<proteinExistence type="predicted"/>
<dbReference type="Proteomes" id="UP000722121">
    <property type="component" value="Unassembled WGS sequence"/>
</dbReference>
<gene>
    <name evidence="1" type="ORF">JYU14_02245</name>
</gene>
<reference evidence="1 2" key="1">
    <citation type="submission" date="2021-02" db="EMBL/GenBank/DDBJ databases">
        <title>Activity-based single-cell genomes from oceanic crustal fluid captures similar information to metagenomic and metatranscriptomic surveys with orders of magnitude less sampling.</title>
        <authorList>
            <person name="D'Angelo T.S."/>
            <person name="Orcutt B.N."/>
        </authorList>
    </citation>
    <scope>NUCLEOTIDE SEQUENCE [LARGE SCALE GENOMIC DNA]</scope>
    <source>
        <strain evidence="1">AH-315-G07</strain>
    </source>
</reference>
<accession>A0ABS3ARA1</accession>